<dbReference type="InterPro" id="IPR035595">
    <property type="entry name" value="UDP_glycos_trans_CS"/>
</dbReference>
<dbReference type="FunFam" id="3.40.50.2000:FF:000080">
    <property type="entry name" value="Glycosyltransferase"/>
    <property type="match status" value="1"/>
</dbReference>
<keyword evidence="3 6" id="KW-0328">Glycosyltransferase</keyword>
<dbReference type="InterPro" id="IPR002213">
    <property type="entry name" value="UDP_glucos_trans"/>
</dbReference>
<dbReference type="AlphaFoldDB" id="A0AAV1RB38"/>
<evidence type="ECO:0000256" key="3">
    <source>
        <dbReference type="ARBA" id="ARBA00022676"/>
    </source>
</evidence>
<proteinExistence type="inferred from homology"/>
<dbReference type="InterPro" id="IPR050481">
    <property type="entry name" value="UDP-glycosyltransf_plant"/>
</dbReference>
<dbReference type="FunFam" id="3.40.50.2000:FF:000056">
    <property type="entry name" value="Glycosyltransferase"/>
    <property type="match status" value="1"/>
</dbReference>
<keyword evidence="4 6" id="KW-0808">Transferase</keyword>
<dbReference type="PROSITE" id="PS00375">
    <property type="entry name" value="UDPGT"/>
    <property type="match status" value="1"/>
</dbReference>
<keyword evidence="9" id="KW-1185">Reference proteome</keyword>
<evidence type="ECO:0000313" key="9">
    <source>
        <dbReference type="Proteomes" id="UP001314170"/>
    </source>
</evidence>
<dbReference type="EMBL" id="CAWUPB010000913">
    <property type="protein sequence ID" value="CAK7331266.1"/>
    <property type="molecule type" value="Genomic_DNA"/>
</dbReference>
<evidence type="ECO:0000313" key="8">
    <source>
        <dbReference type="EMBL" id="CAK7331266.1"/>
    </source>
</evidence>
<name>A0AAV1RB38_9ROSI</name>
<dbReference type="Proteomes" id="UP001314170">
    <property type="component" value="Unassembled WGS sequence"/>
</dbReference>
<protein>
    <recommendedName>
        <fullName evidence="7">Glycosyltransferase</fullName>
        <ecNumber evidence="7">2.4.1.-</ecNumber>
    </recommendedName>
</protein>
<comment type="caution">
    <text evidence="8">The sequence shown here is derived from an EMBL/GenBank/DDBJ whole genome shotgun (WGS) entry which is preliminary data.</text>
</comment>
<accession>A0AAV1RB38</accession>
<gene>
    <name evidence="8" type="ORF">DCAF_LOCUS8380</name>
</gene>
<comment type="pathway">
    <text evidence="1">Pigment biosynthesis; anthocyanin biosynthesis.</text>
</comment>
<evidence type="ECO:0000256" key="7">
    <source>
        <dbReference type="RuleBase" id="RU362057"/>
    </source>
</evidence>
<evidence type="ECO:0000256" key="2">
    <source>
        <dbReference type="ARBA" id="ARBA00009995"/>
    </source>
</evidence>
<comment type="catalytic activity">
    <reaction evidence="5">
        <text>an anthocyanidin + UDP-alpha-D-glucose + H(+) = an anthocyanidin 3-O-beta-D-glucoside + UDP</text>
        <dbReference type="Rhea" id="RHEA:20093"/>
        <dbReference type="ChEBI" id="CHEBI:15378"/>
        <dbReference type="ChEBI" id="CHEBI:16307"/>
        <dbReference type="ChEBI" id="CHEBI:58223"/>
        <dbReference type="ChEBI" id="CHEBI:58885"/>
        <dbReference type="ChEBI" id="CHEBI:143576"/>
        <dbReference type="EC" id="2.4.1.115"/>
    </reaction>
</comment>
<dbReference type="GO" id="GO:0047213">
    <property type="term" value="F:anthocyanidin 3-O-glucosyltransferase activity"/>
    <property type="evidence" value="ECO:0007669"/>
    <property type="project" value="UniProtKB-EC"/>
</dbReference>
<dbReference type="Pfam" id="PF00201">
    <property type="entry name" value="UDPGT"/>
    <property type="match status" value="1"/>
</dbReference>
<reference evidence="8 9" key="1">
    <citation type="submission" date="2024-01" db="EMBL/GenBank/DDBJ databases">
        <authorList>
            <person name="Waweru B."/>
        </authorList>
    </citation>
    <scope>NUCLEOTIDE SEQUENCE [LARGE SCALE GENOMIC DNA]</scope>
</reference>
<evidence type="ECO:0000256" key="6">
    <source>
        <dbReference type="RuleBase" id="RU003718"/>
    </source>
</evidence>
<organism evidence="8 9">
    <name type="scientific">Dovyalis caffra</name>
    <dbReference type="NCBI Taxonomy" id="77055"/>
    <lineage>
        <taxon>Eukaryota</taxon>
        <taxon>Viridiplantae</taxon>
        <taxon>Streptophyta</taxon>
        <taxon>Embryophyta</taxon>
        <taxon>Tracheophyta</taxon>
        <taxon>Spermatophyta</taxon>
        <taxon>Magnoliopsida</taxon>
        <taxon>eudicotyledons</taxon>
        <taxon>Gunneridae</taxon>
        <taxon>Pentapetalae</taxon>
        <taxon>rosids</taxon>
        <taxon>fabids</taxon>
        <taxon>Malpighiales</taxon>
        <taxon>Salicaceae</taxon>
        <taxon>Flacourtieae</taxon>
        <taxon>Dovyalis</taxon>
    </lineage>
</organism>
<sequence length="473" mass="52146">MKKAELIFVPGPGVGHVASGLELANRLLDHDDRISITTLVMNLPFGPSVDAYTRSLVASKPRIKLVDLPEVDSPPPPELLVKSPEAYICDFIDSYMPLVKTTVTNIISSLSNSDSVRVVGFILDFFCVSMIDIANEFSLPSYIFVTSNAGFLGLMLYLPKRHYEISEEMQMSDPDSLIPGFSNPVPASVLPDAVFNKYGGYAAYVKVAQRFKDGRGIIVNTFAELEPFALRSFSDDPQIPSVYPVGPVLQLKGQPHPDLHRDQLDKIMKWLDEQPQSSVVFLCFGSFGSFSPPQVKEIALGIDQSGFKFLWSVRFPGPQSGQFTSPEEVLPEGFLERIEGQGMICGWAPQVEVLAHTAIGGFVSHCGWNSILESLWYGVPIATLPIYAEQQLNAFRMVKELGLSVELKLDYRKDGDLVMADEIARAVKCVMQSDSEVRKKVKEMSQVARKAVMDGGSSFTSITKLIQDMTGNS</sequence>
<comment type="similarity">
    <text evidence="2 6">Belongs to the UDP-glycosyltransferase family.</text>
</comment>
<evidence type="ECO:0000256" key="1">
    <source>
        <dbReference type="ARBA" id="ARBA00004935"/>
    </source>
</evidence>
<evidence type="ECO:0000256" key="4">
    <source>
        <dbReference type="ARBA" id="ARBA00022679"/>
    </source>
</evidence>
<evidence type="ECO:0000256" key="5">
    <source>
        <dbReference type="ARBA" id="ARBA00047606"/>
    </source>
</evidence>
<dbReference type="EC" id="2.4.1.-" evidence="7"/>
<dbReference type="CDD" id="cd03784">
    <property type="entry name" value="GT1_Gtf-like"/>
    <property type="match status" value="1"/>
</dbReference>
<dbReference type="Gene3D" id="3.40.50.2000">
    <property type="entry name" value="Glycogen Phosphorylase B"/>
    <property type="match status" value="2"/>
</dbReference>
<dbReference type="PANTHER" id="PTHR48048">
    <property type="entry name" value="GLYCOSYLTRANSFERASE"/>
    <property type="match status" value="1"/>
</dbReference>
<dbReference type="SUPFAM" id="SSF53756">
    <property type="entry name" value="UDP-Glycosyltransferase/glycogen phosphorylase"/>
    <property type="match status" value="1"/>
</dbReference>
<dbReference type="PANTHER" id="PTHR48048:SF94">
    <property type="entry name" value="GLYCOSYLTRANSFERASE"/>
    <property type="match status" value="1"/>
</dbReference>